<sequence length="61" mass="6774">MHASKAVCDVTVLLAFFTNFCQQLVISVVEVALKRLTIKPIIAGDSDITREQIKKFLPGKK</sequence>
<feature type="transmembrane region" description="Helical" evidence="1">
    <location>
        <begin position="12"/>
        <end position="33"/>
    </location>
</feature>
<dbReference type="Proteomes" id="UP000652567">
    <property type="component" value="Unassembled WGS sequence"/>
</dbReference>
<accession>A0A928V1X0</accession>
<proteinExistence type="predicted"/>
<dbReference type="RefSeq" id="WP_193908094.1">
    <property type="nucleotide sequence ID" value="NZ_PRDL01000001.1"/>
</dbReference>
<organism evidence="2 3">
    <name type="scientific">Cellvibrio polysaccharolyticus</name>
    <dbReference type="NCBI Taxonomy" id="2082724"/>
    <lineage>
        <taxon>Bacteria</taxon>
        <taxon>Pseudomonadati</taxon>
        <taxon>Pseudomonadota</taxon>
        <taxon>Gammaproteobacteria</taxon>
        <taxon>Cellvibrionales</taxon>
        <taxon>Cellvibrionaceae</taxon>
        <taxon>Cellvibrio</taxon>
    </lineage>
</organism>
<protein>
    <submittedName>
        <fullName evidence="2">Uncharacterized protein</fullName>
    </submittedName>
</protein>
<name>A0A928V1X0_9GAMM</name>
<keyword evidence="1" id="KW-1133">Transmembrane helix</keyword>
<comment type="caution">
    <text evidence="2">The sequence shown here is derived from an EMBL/GenBank/DDBJ whole genome shotgun (WGS) entry which is preliminary data.</text>
</comment>
<keyword evidence="3" id="KW-1185">Reference proteome</keyword>
<keyword evidence="1" id="KW-0472">Membrane</keyword>
<dbReference type="AlphaFoldDB" id="A0A928V1X0"/>
<evidence type="ECO:0000313" key="3">
    <source>
        <dbReference type="Proteomes" id="UP000652567"/>
    </source>
</evidence>
<keyword evidence="1" id="KW-0812">Transmembrane</keyword>
<dbReference type="EMBL" id="PRDL01000001">
    <property type="protein sequence ID" value="MBE8716767.1"/>
    <property type="molecule type" value="Genomic_DNA"/>
</dbReference>
<evidence type="ECO:0000313" key="2">
    <source>
        <dbReference type="EMBL" id="MBE8716767.1"/>
    </source>
</evidence>
<reference evidence="2" key="1">
    <citation type="submission" date="2018-07" db="EMBL/GenBank/DDBJ databases">
        <title>Genome assembly of strain Ka43.</title>
        <authorList>
            <person name="Kukolya J."/>
            <person name="Nagy I."/>
            <person name="Horvath B."/>
            <person name="Toth A."/>
        </authorList>
    </citation>
    <scope>NUCLEOTIDE SEQUENCE</scope>
    <source>
        <strain evidence="2">KB43</strain>
    </source>
</reference>
<evidence type="ECO:0000256" key="1">
    <source>
        <dbReference type="SAM" id="Phobius"/>
    </source>
</evidence>
<gene>
    <name evidence="2" type="ORF">C4F51_06130</name>
</gene>